<dbReference type="GO" id="GO:0003824">
    <property type="term" value="F:catalytic activity"/>
    <property type="evidence" value="ECO:0007669"/>
    <property type="project" value="InterPro"/>
</dbReference>
<gene>
    <name evidence="3" type="ORF">FUAX_02870</name>
</gene>
<name>A0AAU9DAG4_9BACT</name>
<evidence type="ECO:0000259" key="2">
    <source>
        <dbReference type="Pfam" id="PF03372"/>
    </source>
</evidence>
<evidence type="ECO:0000313" key="4">
    <source>
        <dbReference type="Proteomes" id="UP001348817"/>
    </source>
</evidence>
<accession>A0AAU9DAG4</accession>
<keyword evidence="4" id="KW-1185">Reference proteome</keyword>
<proteinExistence type="predicted"/>
<evidence type="ECO:0000256" key="1">
    <source>
        <dbReference type="SAM" id="SignalP"/>
    </source>
</evidence>
<organism evidence="3 4">
    <name type="scientific">Fulvitalea axinellae</name>
    <dbReference type="NCBI Taxonomy" id="1182444"/>
    <lineage>
        <taxon>Bacteria</taxon>
        <taxon>Pseudomonadati</taxon>
        <taxon>Bacteroidota</taxon>
        <taxon>Cytophagia</taxon>
        <taxon>Cytophagales</taxon>
        <taxon>Persicobacteraceae</taxon>
        <taxon>Fulvitalea</taxon>
    </lineage>
</organism>
<reference evidence="3 4" key="1">
    <citation type="submission" date="2021-12" db="EMBL/GenBank/DDBJ databases">
        <title>Genome sequencing of bacteria with rrn-lacking chromosome and rrn-plasmid.</title>
        <authorList>
            <person name="Anda M."/>
            <person name="Iwasaki W."/>
        </authorList>
    </citation>
    <scope>NUCLEOTIDE SEQUENCE [LARGE SCALE GENOMIC DNA]</scope>
    <source>
        <strain evidence="3 4">DSM 100852</strain>
    </source>
</reference>
<feature type="chain" id="PRO_5044020869" description="Endonuclease/exonuclease/phosphatase domain-containing protein" evidence="1">
    <location>
        <begin position="21"/>
        <end position="317"/>
    </location>
</feature>
<dbReference type="Gene3D" id="3.60.10.10">
    <property type="entry name" value="Endonuclease/exonuclease/phosphatase"/>
    <property type="match status" value="1"/>
</dbReference>
<dbReference type="AlphaFoldDB" id="A0AAU9DAG4"/>
<dbReference type="KEGG" id="fax:FUAX_02870"/>
<sequence length="317" mass="36130">MKRILYLLALTPLIMFLASCDDSGTDPTPSKPIDDNNFSKGVYGVYWNLTPCLPVSQDTKLDIATFNLWNFPLRDGDVPWNSNDVDTTRTNHVADIILKSEWDLVALQEVSSSHELNRLLAKLPGWKFSARWNEFDDKQALAFIYNADELELSGTDYIPDSKTANFTSDRNPIYGTFRHKASGKDYLIVDLHFKAKGRGGDTSSQRRAEAKGVKEFVDANYPNSRVIILGDWNDTLSEDTFDVFLSDKENYRFADQNIEDGSSNNWSWRGRSHIDHILISNELFDETENANTASFNCVQNTYYSKVSDHRPVYTSFN</sequence>
<dbReference type="SUPFAM" id="SSF56219">
    <property type="entry name" value="DNase I-like"/>
    <property type="match status" value="1"/>
</dbReference>
<dbReference type="PANTHER" id="PTHR42834:SF1">
    <property type="entry name" value="ENDONUCLEASE_EXONUCLEASE_PHOSPHATASE FAMILY PROTEIN (AFU_ORTHOLOGUE AFUA_3G09210)"/>
    <property type="match status" value="1"/>
</dbReference>
<dbReference type="Proteomes" id="UP001348817">
    <property type="component" value="Chromosome"/>
</dbReference>
<protein>
    <recommendedName>
        <fullName evidence="2">Endonuclease/exonuclease/phosphatase domain-containing protein</fullName>
    </recommendedName>
</protein>
<keyword evidence="1" id="KW-0732">Signal</keyword>
<feature type="signal peptide" evidence="1">
    <location>
        <begin position="1"/>
        <end position="20"/>
    </location>
</feature>
<dbReference type="PANTHER" id="PTHR42834">
    <property type="entry name" value="ENDONUCLEASE/EXONUCLEASE/PHOSPHATASE FAMILY PROTEIN (AFU_ORTHOLOGUE AFUA_3G09210)"/>
    <property type="match status" value="1"/>
</dbReference>
<feature type="domain" description="Endonuclease/exonuclease/phosphatase" evidence="2">
    <location>
        <begin position="64"/>
        <end position="309"/>
    </location>
</feature>
<dbReference type="EMBL" id="AP025314">
    <property type="protein sequence ID" value="BDD07855.1"/>
    <property type="molecule type" value="Genomic_DNA"/>
</dbReference>
<evidence type="ECO:0000313" key="3">
    <source>
        <dbReference type="EMBL" id="BDD07855.1"/>
    </source>
</evidence>
<dbReference type="Pfam" id="PF03372">
    <property type="entry name" value="Exo_endo_phos"/>
    <property type="match status" value="1"/>
</dbReference>
<dbReference type="PROSITE" id="PS51257">
    <property type="entry name" value="PROKAR_LIPOPROTEIN"/>
    <property type="match status" value="1"/>
</dbReference>
<dbReference type="RefSeq" id="WP_338393154.1">
    <property type="nucleotide sequence ID" value="NZ_AP025314.1"/>
</dbReference>
<dbReference type="InterPro" id="IPR036691">
    <property type="entry name" value="Endo/exonu/phosph_ase_sf"/>
</dbReference>
<dbReference type="InterPro" id="IPR005135">
    <property type="entry name" value="Endo/exonuclease/phosphatase"/>
</dbReference>